<feature type="transmembrane region" description="Helical" evidence="2">
    <location>
        <begin position="382"/>
        <end position="398"/>
    </location>
</feature>
<reference evidence="4" key="1">
    <citation type="journal article" date="2019" name="Int. J. Syst. Evol. Microbiol.">
        <title>The Global Catalogue of Microorganisms (GCM) 10K type strain sequencing project: providing services to taxonomists for standard genome sequencing and annotation.</title>
        <authorList>
            <consortium name="The Broad Institute Genomics Platform"/>
            <consortium name="The Broad Institute Genome Sequencing Center for Infectious Disease"/>
            <person name="Wu L."/>
            <person name="Ma J."/>
        </authorList>
    </citation>
    <scope>NUCLEOTIDE SEQUENCE [LARGE SCALE GENOMIC DNA]</scope>
    <source>
        <strain evidence="4">JCM 10673</strain>
    </source>
</reference>
<feature type="transmembrane region" description="Helical" evidence="2">
    <location>
        <begin position="267"/>
        <end position="289"/>
    </location>
</feature>
<keyword evidence="4" id="KW-1185">Reference proteome</keyword>
<accession>A0ABP4A0I0</accession>
<keyword evidence="2" id="KW-0472">Membrane</keyword>
<feature type="transmembrane region" description="Helical" evidence="2">
    <location>
        <begin position="238"/>
        <end position="260"/>
    </location>
</feature>
<keyword evidence="2" id="KW-1133">Transmembrane helix</keyword>
<feature type="region of interest" description="Disordered" evidence="1">
    <location>
        <begin position="430"/>
        <end position="449"/>
    </location>
</feature>
<dbReference type="EMBL" id="BAAAHG010000064">
    <property type="protein sequence ID" value="GAA0929174.1"/>
    <property type="molecule type" value="Genomic_DNA"/>
</dbReference>
<feature type="transmembrane region" description="Helical" evidence="2">
    <location>
        <begin position="45"/>
        <end position="68"/>
    </location>
</feature>
<dbReference type="Proteomes" id="UP001501005">
    <property type="component" value="Unassembled WGS sequence"/>
</dbReference>
<sequence>MTHQERPEGPGADGERAELEQLRARVAALETGRAARAAHHRWRSFFSALLIVVGCLLAPLAATASWAASEVDDTDRYVATVAPLASDPAVQAAAANRVTDAVMQHIDLRNLLEDVAPADRPRLESALGRLAGPLENAIRGFVRDKTQDVIASDEFQRIWVDANRGIHKAVDKALTGGGGAVKINNQSVTIDLAPVVDRVKQRLVDEGLTVAGRIPQVHTDFTVLRSDNLGEVKTYLQLLRIAGFWLPVVAALFLVVGVLLSVHRRRVLVAAALGTAAAMLTLGLGLTVFREIYLNNLPDTVSQPAAGAVYDALVRYLRTAVRSVVALGVVVALAAWLTGRGRRAAFVRQGWRSGIHAVRAAADQAGFRTGPVGPFVHRNRTWIIWILVAAAVLTYLLWSHPTGWVVLVIALVLLFAMAVVEFLTGPPAPPAPPAPTAPSAPSAPSASGS</sequence>
<feature type="transmembrane region" description="Helical" evidence="2">
    <location>
        <begin position="404"/>
        <end position="423"/>
    </location>
</feature>
<keyword evidence="2" id="KW-0812">Transmembrane</keyword>
<gene>
    <name evidence="3" type="ORF">GCM10009549_51960</name>
</gene>
<dbReference type="RefSeq" id="WP_344054003.1">
    <property type="nucleotide sequence ID" value="NZ_BAAAHG010000064.1"/>
</dbReference>
<protein>
    <recommendedName>
        <fullName evidence="5">Integral membrane protein</fullName>
    </recommendedName>
</protein>
<evidence type="ECO:0000256" key="1">
    <source>
        <dbReference type="SAM" id="MobiDB-lite"/>
    </source>
</evidence>
<evidence type="ECO:0000313" key="3">
    <source>
        <dbReference type="EMBL" id="GAA0929174.1"/>
    </source>
</evidence>
<name>A0ABP4A0I0_9ACTN</name>
<comment type="caution">
    <text evidence="3">The sequence shown here is derived from an EMBL/GenBank/DDBJ whole genome shotgun (WGS) entry which is preliminary data.</text>
</comment>
<feature type="compositionally biased region" description="Low complexity" evidence="1">
    <location>
        <begin position="439"/>
        <end position="449"/>
    </location>
</feature>
<feature type="transmembrane region" description="Helical" evidence="2">
    <location>
        <begin position="320"/>
        <end position="339"/>
    </location>
</feature>
<proteinExistence type="predicted"/>
<evidence type="ECO:0000256" key="2">
    <source>
        <dbReference type="SAM" id="Phobius"/>
    </source>
</evidence>
<evidence type="ECO:0000313" key="4">
    <source>
        <dbReference type="Proteomes" id="UP001501005"/>
    </source>
</evidence>
<organism evidence="3 4">
    <name type="scientific">Streptomyces thermoalcalitolerans</name>
    <dbReference type="NCBI Taxonomy" id="65605"/>
    <lineage>
        <taxon>Bacteria</taxon>
        <taxon>Bacillati</taxon>
        <taxon>Actinomycetota</taxon>
        <taxon>Actinomycetes</taxon>
        <taxon>Kitasatosporales</taxon>
        <taxon>Streptomycetaceae</taxon>
        <taxon>Streptomyces</taxon>
    </lineage>
</organism>
<evidence type="ECO:0008006" key="5">
    <source>
        <dbReference type="Google" id="ProtNLM"/>
    </source>
</evidence>